<dbReference type="FunFam" id="2.40.10.120:FF:000007">
    <property type="entry name" value="Periplasmic serine endoprotease DegP-like"/>
    <property type="match status" value="1"/>
</dbReference>
<feature type="binding site" evidence="15">
    <location>
        <begin position="235"/>
        <end position="237"/>
    </location>
    <ligand>
        <name>substrate</name>
    </ligand>
</feature>
<evidence type="ECO:0000256" key="10">
    <source>
        <dbReference type="ARBA" id="ARBA00022801"/>
    </source>
</evidence>
<evidence type="ECO:0000256" key="12">
    <source>
        <dbReference type="ARBA" id="ARBA00023016"/>
    </source>
</evidence>
<evidence type="ECO:0000256" key="7">
    <source>
        <dbReference type="ARBA" id="ARBA00022729"/>
    </source>
</evidence>
<accession>A0A4R3J523</accession>
<dbReference type="NCBIfam" id="TIGR02037">
    <property type="entry name" value="degP_htrA_DO"/>
    <property type="match status" value="1"/>
</dbReference>
<proteinExistence type="inferred from homology"/>
<dbReference type="EMBL" id="SLZW01000009">
    <property type="protein sequence ID" value="TCS60979.1"/>
    <property type="molecule type" value="Genomic_DNA"/>
</dbReference>
<evidence type="ECO:0000256" key="2">
    <source>
        <dbReference type="ARBA" id="ARBA00004418"/>
    </source>
</evidence>
<dbReference type="InterPro" id="IPR011782">
    <property type="entry name" value="Pept_S1C_Do"/>
</dbReference>
<dbReference type="SUPFAM" id="SSF50494">
    <property type="entry name" value="Trypsin-like serine proteases"/>
    <property type="match status" value="1"/>
</dbReference>
<evidence type="ECO:0000256" key="8">
    <source>
        <dbReference type="ARBA" id="ARBA00022737"/>
    </source>
</evidence>
<evidence type="ECO:0000256" key="15">
    <source>
        <dbReference type="PIRSR" id="PIRSR611782-2"/>
    </source>
</evidence>
<comment type="similarity">
    <text evidence="3">Belongs to the peptidase S1C family.</text>
</comment>
<keyword evidence="8" id="KW-0677">Repeat</keyword>
<protein>
    <recommendedName>
        <fullName evidence="5">Probable periplasmic serine endoprotease DegP-like</fullName>
        <ecNumber evidence="4">3.4.21.107</ecNumber>
    </recommendedName>
    <alternativeName>
        <fullName evidence="13">Protease Do</fullName>
    </alternativeName>
</protein>
<evidence type="ECO:0000256" key="9">
    <source>
        <dbReference type="ARBA" id="ARBA00022764"/>
    </source>
</evidence>
<evidence type="ECO:0000259" key="16">
    <source>
        <dbReference type="PROSITE" id="PS50106"/>
    </source>
</evidence>
<dbReference type="PANTHER" id="PTHR22939:SF130">
    <property type="entry name" value="PERIPLASMIC SERINE ENDOPROTEASE DEGP-LIKE-RELATED"/>
    <property type="match status" value="1"/>
</dbReference>
<comment type="catalytic activity">
    <reaction evidence="1">
        <text>Acts on substrates that are at least partially unfolded. The cleavage site P1 residue is normally between a pair of hydrophobic residues, such as Val-|-Val.</text>
        <dbReference type="EC" id="3.4.21.107"/>
    </reaction>
</comment>
<evidence type="ECO:0000256" key="14">
    <source>
        <dbReference type="PIRSR" id="PIRSR611782-1"/>
    </source>
</evidence>
<evidence type="ECO:0000256" key="1">
    <source>
        <dbReference type="ARBA" id="ARBA00001772"/>
    </source>
</evidence>
<dbReference type="Pfam" id="PF13180">
    <property type="entry name" value="PDZ_2"/>
    <property type="match status" value="2"/>
</dbReference>
<comment type="caution">
    <text evidence="17">The sequence shown here is derived from an EMBL/GenBank/DDBJ whole genome shotgun (WGS) entry which is preliminary data.</text>
</comment>
<keyword evidence="7" id="KW-0732">Signal</keyword>
<organism evidence="17 18">
    <name type="scientific">Varunaivibrio sulfuroxidans</name>
    <dbReference type="NCBI Taxonomy" id="1773489"/>
    <lineage>
        <taxon>Bacteria</taxon>
        <taxon>Pseudomonadati</taxon>
        <taxon>Pseudomonadota</taxon>
        <taxon>Alphaproteobacteria</taxon>
        <taxon>Rhodospirillales</taxon>
        <taxon>Magnetovibrionaceae</taxon>
        <taxon>Varunaivibrio</taxon>
    </lineage>
</organism>
<evidence type="ECO:0000256" key="5">
    <source>
        <dbReference type="ARBA" id="ARBA00013958"/>
    </source>
</evidence>
<dbReference type="AlphaFoldDB" id="A0A4R3J523"/>
<evidence type="ECO:0000256" key="13">
    <source>
        <dbReference type="ARBA" id="ARBA00032850"/>
    </source>
</evidence>
<keyword evidence="9" id="KW-0574">Periplasm</keyword>
<evidence type="ECO:0000256" key="6">
    <source>
        <dbReference type="ARBA" id="ARBA00022670"/>
    </source>
</evidence>
<feature type="binding site" evidence="15">
    <location>
        <position position="133"/>
    </location>
    <ligand>
        <name>substrate</name>
    </ligand>
</feature>
<keyword evidence="11" id="KW-0720">Serine protease</keyword>
<gene>
    <name evidence="17" type="ORF">EDD55_109141</name>
</gene>
<dbReference type="Proteomes" id="UP000295304">
    <property type="component" value="Unassembled WGS sequence"/>
</dbReference>
<dbReference type="SUPFAM" id="SSF50156">
    <property type="entry name" value="PDZ domain-like"/>
    <property type="match status" value="2"/>
</dbReference>
<evidence type="ECO:0000256" key="4">
    <source>
        <dbReference type="ARBA" id="ARBA00013035"/>
    </source>
</evidence>
<dbReference type="InterPro" id="IPR001478">
    <property type="entry name" value="PDZ"/>
</dbReference>
<dbReference type="GO" id="GO:0006508">
    <property type="term" value="P:proteolysis"/>
    <property type="evidence" value="ECO:0007669"/>
    <property type="project" value="UniProtKB-KW"/>
</dbReference>
<sequence length="506" mass="53851">MMNTHESYTTARAAMHAPGRRLSLSVLVTAFVLALMFAASAHAKGAPESFAPLVHKLLPAVVNISSTQTIETRDGPAMPQFPPGSPFEQFFKDFMDRGGQPNQMHKRKATSLGSGFIIQDKADGDAYVVTNNHVIQHADSIHVILQDNTRLKATLVGRDTKSDIAVLKIHTKRKLASVPFGNSDAAQVGDWVVAIGNPFGLGGTVTAGIISARGRDIRSGPYDNFIQTDASINRGNSGGPMFNMEGQVIGINTAIYSPSGGSVGIGFAIPSMSAEPVIKQLIAHGEVRRGWLGVRIQDVTPEIADTLGLKDAKGALVSSVIKNGPAEKAGLKPGDVIVTFDGKDVPAMRKLPRIVAITDIGKRVDVRVWRDGAYKDLWVTLGKLDDKTEAAAEKGSKTPPPAAVSEKKVAGLGLTLSKLTPELIKHYDLADNTQGVVVTGVDENGPAVEKGIREGDVIVEVSQRKVSTPAEVSDLIAKARKDGRKSVILWLEGQSGMRFAAVRIGK</sequence>
<feature type="active site" description="Charge relay system" evidence="14">
    <location>
        <position position="237"/>
    </location>
</feature>
<keyword evidence="18" id="KW-1185">Reference proteome</keyword>
<dbReference type="InterPro" id="IPR036034">
    <property type="entry name" value="PDZ_sf"/>
</dbReference>
<feature type="domain" description="PDZ" evidence="16">
    <location>
        <begin position="281"/>
        <end position="372"/>
    </location>
</feature>
<evidence type="ECO:0000256" key="11">
    <source>
        <dbReference type="ARBA" id="ARBA00022825"/>
    </source>
</evidence>
<dbReference type="RefSeq" id="WP_165886383.1">
    <property type="nucleotide sequence ID" value="NZ_CP119676.1"/>
</dbReference>
<feature type="active site" description="Charge relay system" evidence="14">
    <location>
        <position position="163"/>
    </location>
</feature>
<evidence type="ECO:0000313" key="18">
    <source>
        <dbReference type="Proteomes" id="UP000295304"/>
    </source>
</evidence>
<evidence type="ECO:0000256" key="3">
    <source>
        <dbReference type="ARBA" id="ARBA00010541"/>
    </source>
</evidence>
<name>A0A4R3J523_9PROT</name>
<evidence type="ECO:0000313" key="17">
    <source>
        <dbReference type="EMBL" id="TCS60979.1"/>
    </source>
</evidence>
<dbReference type="CDD" id="cd10839">
    <property type="entry name" value="cpPDZ1_DegP-like"/>
    <property type="match status" value="1"/>
</dbReference>
<dbReference type="PRINTS" id="PR00834">
    <property type="entry name" value="PROTEASES2C"/>
</dbReference>
<dbReference type="SMART" id="SM00228">
    <property type="entry name" value="PDZ"/>
    <property type="match status" value="2"/>
</dbReference>
<dbReference type="PANTHER" id="PTHR22939">
    <property type="entry name" value="SERINE PROTEASE FAMILY S1C HTRA-RELATED"/>
    <property type="match status" value="1"/>
</dbReference>
<comment type="subcellular location">
    <subcellularLocation>
        <location evidence="2">Periplasm</location>
    </subcellularLocation>
</comment>
<reference evidence="17 18" key="1">
    <citation type="submission" date="2019-03" db="EMBL/GenBank/DDBJ databases">
        <title>Genomic Encyclopedia of Type Strains, Phase IV (KMG-IV): sequencing the most valuable type-strain genomes for metagenomic binning, comparative biology and taxonomic classification.</title>
        <authorList>
            <person name="Goeker M."/>
        </authorList>
    </citation>
    <scope>NUCLEOTIDE SEQUENCE [LARGE SCALE GENOMIC DNA]</scope>
    <source>
        <strain evidence="17 18">DSM 101688</strain>
    </source>
</reference>
<dbReference type="Pfam" id="PF13365">
    <property type="entry name" value="Trypsin_2"/>
    <property type="match status" value="1"/>
</dbReference>
<keyword evidence="12" id="KW-0346">Stress response</keyword>
<dbReference type="InterPro" id="IPR009003">
    <property type="entry name" value="Peptidase_S1_PA"/>
</dbReference>
<dbReference type="PROSITE" id="PS50106">
    <property type="entry name" value="PDZ"/>
    <property type="match status" value="2"/>
</dbReference>
<feature type="active site" description="Charge relay system" evidence="14">
    <location>
        <position position="133"/>
    </location>
</feature>
<dbReference type="GO" id="GO:0004252">
    <property type="term" value="F:serine-type endopeptidase activity"/>
    <property type="evidence" value="ECO:0007669"/>
    <property type="project" value="InterPro"/>
</dbReference>
<dbReference type="InterPro" id="IPR001940">
    <property type="entry name" value="Peptidase_S1C"/>
</dbReference>
<dbReference type="Gene3D" id="2.40.10.120">
    <property type="match status" value="1"/>
</dbReference>
<feature type="domain" description="PDZ" evidence="16">
    <location>
        <begin position="401"/>
        <end position="467"/>
    </location>
</feature>
<dbReference type="GO" id="GO:0042597">
    <property type="term" value="C:periplasmic space"/>
    <property type="evidence" value="ECO:0007669"/>
    <property type="project" value="UniProtKB-SubCell"/>
</dbReference>
<dbReference type="Gene3D" id="2.30.42.10">
    <property type="match status" value="2"/>
</dbReference>
<dbReference type="EC" id="3.4.21.107" evidence="4"/>
<keyword evidence="6 17" id="KW-0645">Protease</keyword>
<feature type="binding site" evidence="15">
    <location>
        <position position="163"/>
    </location>
    <ligand>
        <name>substrate</name>
    </ligand>
</feature>
<keyword evidence="10" id="KW-0378">Hydrolase</keyword>